<dbReference type="PANTHER" id="PTHR30521">
    <property type="entry name" value="DEFERROCHELATASE/PEROXIDASE"/>
    <property type="match status" value="1"/>
</dbReference>
<evidence type="ECO:0000256" key="11">
    <source>
        <dbReference type="ARBA" id="ARBA00033775"/>
    </source>
</evidence>
<evidence type="ECO:0000256" key="10">
    <source>
        <dbReference type="ARBA" id="ARBA00033771"/>
    </source>
</evidence>
<protein>
    <recommendedName>
        <fullName evidence="10 13">Deferrochelatase</fullName>
        <ecNumber evidence="13">1.11.1.-</ecNumber>
    </recommendedName>
    <alternativeName>
        <fullName evidence="11 13">Peroxidase EfeB</fullName>
    </alternativeName>
</protein>
<dbReference type="InterPro" id="IPR006314">
    <property type="entry name" value="Dyp_peroxidase"/>
</dbReference>
<keyword evidence="6 13" id="KW-0560">Oxidoreductase</keyword>
<dbReference type="InterPro" id="IPR011008">
    <property type="entry name" value="Dimeric_a/b-barrel"/>
</dbReference>
<dbReference type="PANTHER" id="PTHR30521:SF4">
    <property type="entry name" value="DEFERROCHELATASE"/>
    <property type="match status" value="1"/>
</dbReference>
<proteinExistence type="inferred from homology"/>
<keyword evidence="2 13" id="KW-0575">Peroxidase</keyword>
<dbReference type="PROSITE" id="PS51404">
    <property type="entry name" value="DYP_PEROXIDASE"/>
    <property type="match status" value="1"/>
</dbReference>
<keyword evidence="7 13" id="KW-0408">Iron</keyword>
<dbReference type="SUPFAM" id="SSF54909">
    <property type="entry name" value="Dimeric alpha+beta barrel"/>
    <property type="match status" value="1"/>
</dbReference>
<gene>
    <name evidence="16" type="ORF">Aph01nite_21060</name>
</gene>
<keyword evidence="8" id="KW-0456">Lyase</keyword>
<evidence type="ECO:0000256" key="12">
    <source>
        <dbReference type="ARBA" id="ARBA00048856"/>
    </source>
</evidence>
<dbReference type="GO" id="GO:0004325">
    <property type="term" value="F:ferrochelatase activity"/>
    <property type="evidence" value="ECO:0007669"/>
    <property type="project" value="UniProtKB-EC"/>
</dbReference>
<evidence type="ECO:0000313" key="16">
    <source>
        <dbReference type="EMBL" id="GIH23796.1"/>
    </source>
</evidence>
<dbReference type="GO" id="GO:0046872">
    <property type="term" value="F:metal ion binding"/>
    <property type="evidence" value="ECO:0007669"/>
    <property type="project" value="UniProtKB-KW"/>
</dbReference>
<keyword evidence="4 13" id="KW-0479">Metal-binding</keyword>
<dbReference type="Pfam" id="PF04261">
    <property type="entry name" value="Dyp_perox_N"/>
    <property type="match status" value="1"/>
</dbReference>
<accession>A0A919Q960</accession>
<dbReference type="GO" id="GO:0004601">
    <property type="term" value="F:peroxidase activity"/>
    <property type="evidence" value="ECO:0007669"/>
    <property type="project" value="UniProtKB-KW"/>
</dbReference>
<dbReference type="GO" id="GO:0020037">
    <property type="term" value="F:heme binding"/>
    <property type="evidence" value="ECO:0007669"/>
    <property type="project" value="InterPro"/>
</dbReference>
<evidence type="ECO:0000313" key="17">
    <source>
        <dbReference type="Proteomes" id="UP000640052"/>
    </source>
</evidence>
<evidence type="ECO:0000256" key="1">
    <source>
        <dbReference type="ARBA" id="ARBA00004196"/>
    </source>
</evidence>
<comment type="similarity">
    <text evidence="9 13">Belongs to the DyP-type peroxidase family.</text>
</comment>
<organism evidence="16 17">
    <name type="scientific">Acrocarpospora phusangensis</name>
    <dbReference type="NCBI Taxonomy" id="1070424"/>
    <lineage>
        <taxon>Bacteria</taxon>
        <taxon>Bacillati</taxon>
        <taxon>Actinomycetota</taxon>
        <taxon>Actinomycetes</taxon>
        <taxon>Streptosporangiales</taxon>
        <taxon>Streptosporangiaceae</taxon>
        <taxon>Acrocarpospora</taxon>
    </lineage>
</organism>
<comment type="caution">
    <text evidence="16">The sequence shown here is derived from an EMBL/GenBank/DDBJ whole genome shotgun (WGS) entry which is preliminary data.</text>
</comment>
<keyword evidence="3 13" id="KW-0349">Heme</keyword>
<dbReference type="PROSITE" id="PS51318">
    <property type="entry name" value="TAT"/>
    <property type="match status" value="1"/>
</dbReference>
<dbReference type="GO" id="GO:0033212">
    <property type="term" value="P:iron import into cell"/>
    <property type="evidence" value="ECO:0007669"/>
    <property type="project" value="InterPro"/>
</dbReference>
<evidence type="ECO:0000256" key="6">
    <source>
        <dbReference type="ARBA" id="ARBA00023002"/>
    </source>
</evidence>
<comment type="catalytic activity">
    <reaction evidence="12">
        <text>heme b + 2 H(+) = protoporphyrin IX + Fe(2+)</text>
        <dbReference type="Rhea" id="RHEA:22584"/>
        <dbReference type="ChEBI" id="CHEBI:15378"/>
        <dbReference type="ChEBI" id="CHEBI:29033"/>
        <dbReference type="ChEBI" id="CHEBI:57306"/>
        <dbReference type="ChEBI" id="CHEBI:60344"/>
        <dbReference type="EC" id="4.98.1.1"/>
    </reaction>
    <physiologicalReaction direction="left-to-right" evidence="12">
        <dbReference type="Rhea" id="RHEA:22585"/>
    </physiologicalReaction>
</comment>
<evidence type="ECO:0000259" key="14">
    <source>
        <dbReference type="Pfam" id="PF04261"/>
    </source>
</evidence>
<dbReference type="RefSeq" id="WP_204040582.1">
    <property type="nucleotide sequence ID" value="NZ_BOOA01000013.1"/>
</dbReference>
<keyword evidence="17" id="KW-1185">Reference proteome</keyword>
<dbReference type="InterPro" id="IPR048328">
    <property type="entry name" value="Dyp_perox_C"/>
</dbReference>
<evidence type="ECO:0000256" key="13">
    <source>
        <dbReference type="RuleBase" id="RU365017"/>
    </source>
</evidence>
<dbReference type="InterPro" id="IPR048327">
    <property type="entry name" value="Dyp_perox_N"/>
</dbReference>
<sequence>MAGISRRRLFGLGAAGVAAAGAGTLAVRSLQGEEAGPTTATAAGSGTESAAVPFYGEHQAGIVTPAQDRLHFVAFDVTTRDRAELVELLQEWTAAAARMTQGQEAGALGAVGGLPEAPPDDTGEALGLPASGLTLTVGFGPSLFDDRFGLAGRRPQALADLPKFPGEALLPEISGGDLCVQACAHDPQVAVHAIRNLARIGFGRVSVRYSQLGFGRTSSTSRSQATPRNLMGFKDGTANLKLEDTAMLREHLWAAPEDGAAWMAGGSYLVTRKIRMHIETWDRTSLTEQEAIFGRNKGEGAALGMAKEFDEPDFAKRGPDGQPLIADIAHVRLAHPSSHGGARMLRRGYNFVDGSDGLGRLDAGLFFIAYQRDPRRQFVPVQLALARQDVLNEYIKHVSSGLFAVPPGVRDAGDYWGRGLFG</sequence>
<feature type="domain" description="Dyp-type peroxidase N-terminal" evidence="14">
    <location>
        <begin position="59"/>
        <end position="214"/>
    </location>
</feature>
<dbReference type="InterPro" id="IPR006311">
    <property type="entry name" value="TAT_signal"/>
</dbReference>
<dbReference type="EMBL" id="BOOA01000013">
    <property type="protein sequence ID" value="GIH23796.1"/>
    <property type="molecule type" value="Genomic_DNA"/>
</dbReference>
<evidence type="ECO:0000259" key="15">
    <source>
        <dbReference type="Pfam" id="PF20628"/>
    </source>
</evidence>
<reference evidence="16" key="1">
    <citation type="submission" date="2021-01" db="EMBL/GenBank/DDBJ databases">
        <title>Whole genome shotgun sequence of Acrocarpospora phusangensis NBRC 108782.</title>
        <authorList>
            <person name="Komaki H."/>
            <person name="Tamura T."/>
        </authorList>
    </citation>
    <scope>NUCLEOTIDE SEQUENCE</scope>
    <source>
        <strain evidence="16">NBRC 108782</strain>
    </source>
</reference>
<evidence type="ECO:0000256" key="8">
    <source>
        <dbReference type="ARBA" id="ARBA00023239"/>
    </source>
</evidence>
<comment type="cofactor">
    <cofactor evidence="13">
        <name>heme b</name>
        <dbReference type="ChEBI" id="CHEBI:60344"/>
    </cofactor>
    <text evidence="13">Binds 1 heme b (iron(II)-protoporphyrin IX) group non-covalently per subunit.</text>
</comment>
<evidence type="ECO:0000256" key="9">
    <source>
        <dbReference type="ARBA" id="ARBA00025737"/>
    </source>
</evidence>
<evidence type="ECO:0000256" key="3">
    <source>
        <dbReference type="ARBA" id="ARBA00022617"/>
    </source>
</evidence>
<comment type="subcellular location">
    <subcellularLocation>
        <location evidence="1">Cell envelope</location>
    </subcellularLocation>
</comment>
<dbReference type="GO" id="GO:0030313">
    <property type="term" value="C:cell envelope"/>
    <property type="evidence" value="ECO:0007669"/>
    <property type="project" value="UniProtKB-SubCell"/>
</dbReference>
<feature type="domain" description="Dyp-type peroxidase C-terminal" evidence="15">
    <location>
        <begin position="226"/>
        <end position="409"/>
    </location>
</feature>
<dbReference type="GO" id="GO:0005829">
    <property type="term" value="C:cytosol"/>
    <property type="evidence" value="ECO:0007669"/>
    <property type="project" value="TreeGrafter"/>
</dbReference>
<name>A0A919Q960_9ACTN</name>
<comment type="function">
    <text evidence="13">Involved in the recovery of exogenous heme iron. Extracts iron from heme while preserving the protoporphyrin ring intact.</text>
</comment>
<dbReference type="Pfam" id="PF20628">
    <property type="entry name" value="Dyp_perox_C"/>
    <property type="match status" value="1"/>
</dbReference>
<dbReference type="AlphaFoldDB" id="A0A919Q960"/>
<dbReference type="NCBIfam" id="TIGR01412">
    <property type="entry name" value="tat_substr_1"/>
    <property type="match status" value="1"/>
</dbReference>
<evidence type="ECO:0000256" key="2">
    <source>
        <dbReference type="ARBA" id="ARBA00022559"/>
    </source>
</evidence>
<evidence type="ECO:0000256" key="7">
    <source>
        <dbReference type="ARBA" id="ARBA00023004"/>
    </source>
</evidence>
<evidence type="ECO:0000256" key="4">
    <source>
        <dbReference type="ARBA" id="ARBA00022723"/>
    </source>
</evidence>
<evidence type="ECO:0000256" key="5">
    <source>
        <dbReference type="ARBA" id="ARBA00022729"/>
    </source>
</evidence>
<dbReference type="Proteomes" id="UP000640052">
    <property type="component" value="Unassembled WGS sequence"/>
</dbReference>
<dbReference type="NCBIfam" id="TIGR01413">
    <property type="entry name" value="Dyp_perox_fam"/>
    <property type="match status" value="1"/>
</dbReference>
<dbReference type="InterPro" id="IPR006313">
    <property type="entry name" value="EfeB/EfeN"/>
</dbReference>
<keyword evidence="5" id="KW-0732">Signal</keyword>
<dbReference type="EC" id="1.11.1.-" evidence="13"/>